<name>A0ABP8Z4L8_9ACTN</name>
<sequence length="597" mass="65863">MRCGLYARRQSGCEVDMTTTGAVDWTGLGEVDFSRIVQVMVKRRWAGIADVHAPDGRGGDAGIDVLAVDRGGRRRVYQIKFFTDGFSGDRKSTRQKQIRKSFRTALELDPPPYEWILVVPKTLTPGERKFVIGLADDDGPKITIMDADDLDVMIASMPDVYNYLVRDRLEDLMSKYGLETSALLGAPEDLTNRMTNLRDAASALNPNWGVSMSIRENAISYGLYPKHPAAAVDDPIRLELGFKFQAADDAAFGPLRRSISFGARGQVLVPGKYVTHAEVRSSHPLFNTSVANPEVILEAHSRTEPCEAEFRFIDAAGTVVASQDATLEHAANGAEGGSMAFEVLDCIEVEVDFAVTLDDDGAMISCEPGGPMQLRYGLTGLYPDEAVRCIKFLERLNEGAYRCAVHIDGQHAFTFTGDYEIDDELLQLLTVADDLAAIQENLDRRFKMPWDYSTRDRIDIRVARAILEGYFIESPGAANFNAEVIPGQIDTADLDRLIADGHPVNVPVSDYSLRVGDHTLPIPNVRATTARAKLVNGAELREAVEARSAEPFHAVMRPVEHRYFLVYKTDRIPDAEADRLQAWWTLPGVTQPGAPLG</sequence>
<organism evidence="1 2">
    <name type="scientific">Gordonia alkaliphila</name>
    <dbReference type="NCBI Taxonomy" id="1053547"/>
    <lineage>
        <taxon>Bacteria</taxon>
        <taxon>Bacillati</taxon>
        <taxon>Actinomycetota</taxon>
        <taxon>Actinomycetes</taxon>
        <taxon>Mycobacteriales</taxon>
        <taxon>Gordoniaceae</taxon>
        <taxon>Gordonia</taxon>
    </lineage>
</organism>
<dbReference type="EMBL" id="BAABIE010000005">
    <property type="protein sequence ID" value="GAA4746329.1"/>
    <property type="molecule type" value="Genomic_DNA"/>
</dbReference>
<evidence type="ECO:0000313" key="2">
    <source>
        <dbReference type="Proteomes" id="UP001500822"/>
    </source>
</evidence>
<protein>
    <recommendedName>
        <fullName evidence="3">Restriction endonuclease</fullName>
    </recommendedName>
</protein>
<accession>A0ABP8Z4L8</accession>
<keyword evidence="2" id="KW-1185">Reference proteome</keyword>
<reference evidence="2" key="1">
    <citation type="journal article" date="2019" name="Int. J. Syst. Evol. Microbiol.">
        <title>The Global Catalogue of Microorganisms (GCM) 10K type strain sequencing project: providing services to taxonomists for standard genome sequencing and annotation.</title>
        <authorList>
            <consortium name="The Broad Institute Genomics Platform"/>
            <consortium name="The Broad Institute Genome Sequencing Center for Infectious Disease"/>
            <person name="Wu L."/>
            <person name="Ma J."/>
        </authorList>
    </citation>
    <scope>NUCLEOTIDE SEQUENCE [LARGE SCALE GENOMIC DNA]</scope>
    <source>
        <strain evidence="2">JCM 18077</strain>
    </source>
</reference>
<gene>
    <name evidence="1" type="ORF">GCM10023217_14960</name>
</gene>
<proteinExistence type="predicted"/>
<comment type="caution">
    <text evidence="1">The sequence shown here is derived from an EMBL/GenBank/DDBJ whole genome shotgun (WGS) entry which is preliminary data.</text>
</comment>
<evidence type="ECO:0000313" key="1">
    <source>
        <dbReference type="EMBL" id="GAA4746329.1"/>
    </source>
</evidence>
<evidence type="ECO:0008006" key="3">
    <source>
        <dbReference type="Google" id="ProtNLM"/>
    </source>
</evidence>
<dbReference type="Proteomes" id="UP001500822">
    <property type="component" value="Unassembled WGS sequence"/>
</dbReference>